<dbReference type="EMBL" id="CAJNRG010009972">
    <property type="protein sequence ID" value="CAF2117830.1"/>
    <property type="molecule type" value="Genomic_DNA"/>
</dbReference>
<organism evidence="2 3">
    <name type="scientific">Rotaria magnacalcarata</name>
    <dbReference type="NCBI Taxonomy" id="392030"/>
    <lineage>
        <taxon>Eukaryota</taxon>
        <taxon>Metazoa</taxon>
        <taxon>Spiralia</taxon>
        <taxon>Gnathifera</taxon>
        <taxon>Rotifera</taxon>
        <taxon>Eurotatoria</taxon>
        <taxon>Bdelloidea</taxon>
        <taxon>Philodinida</taxon>
        <taxon>Philodinidae</taxon>
        <taxon>Rotaria</taxon>
    </lineage>
</organism>
<proteinExistence type="predicted"/>
<evidence type="ECO:0000313" key="2">
    <source>
        <dbReference type="EMBL" id="CAF2117830.1"/>
    </source>
</evidence>
<evidence type="ECO:0000313" key="3">
    <source>
        <dbReference type="Proteomes" id="UP000663887"/>
    </source>
</evidence>
<comment type="caution">
    <text evidence="2">The sequence shown here is derived from an EMBL/GenBank/DDBJ whole genome shotgun (WGS) entry which is preliminary data.</text>
</comment>
<protein>
    <submittedName>
        <fullName evidence="2">Uncharacterized protein</fullName>
    </submittedName>
</protein>
<name>A0A816V3F6_9BILA</name>
<sequence length="565" mass="64277">MSYIEKSVHLSQNQAKKLNTAVSKKSPVSFRIDPKKKGNINLLLTQTQINKISKLIPFDLKLSIAQVRALSSKQGGFIFSLPALLAAGTAIGSLASGAAAVAKTINEKKAKDKQLKEMERHNKELEVPLSQHDLLNIVGELNIQNFRGVFMRDVLPQYSKNIECGILNLDSINGSGTHWTCWIKQSENLCYYFDSFGVNPPIEFKNYVKCDILYSTYQIQKMEEVICGHLCLLVFVNIFGNGPITASTGTIVNHRGPPGLGFKYLDEERNFDIENKRIANVASPIEENDVTTKIYIDDKIISITNKLDDLGEQNMNEVNLLKGEDIMLKNHIANLEEKVIEIENLNKVLFDLNDKILVLSNHYKINHMYDTIIFQTNSKLEQGKFLFSLGMKGPASKKSGYVMPYDGSIDRIVMSSQDIDKKICVKLWINGNESDRDDFVKPENEYFHIHQYTEIALKEGDIIQFQATCNTENEKSMHVIQLMLRYVMINSVDEVKMLKDEPMEWDLIDSTKNKGKLSDMLRYDMINSVDKVKMLKDEPNNMEWKDSNEGKLTDISNLINNNLHD</sequence>
<dbReference type="AlphaFoldDB" id="A0A816V3F6"/>
<evidence type="ECO:0000256" key="1">
    <source>
        <dbReference type="SAM" id="Coils"/>
    </source>
</evidence>
<dbReference type="Gene3D" id="3.40.395.10">
    <property type="entry name" value="Adenoviral Proteinase, Chain A"/>
    <property type="match status" value="1"/>
</dbReference>
<reference evidence="2" key="1">
    <citation type="submission" date="2021-02" db="EMBL/GenBank/DDBJ databases">
        <authorList>
            <person name="Nowell W R."/>
        </authorList>
    </citation>
    <scope>NUCLEOTIDE SEQUENCE</scope>
</reference>
<feature type="coiled-coil region" evidence="1">
    <location>
        <begin position="328"/>
        <end position="355"/>
    </location>
</feature>
<dbReference type="Proteomes" id="UP000663887">
    <property type="component" value="Unassembled WGS sequence"/>
</dbReference>
<gene>
    <name evidence="2" type="ORF">XDN619_LOCUS22016</name>
</gene>
<accession>A0A816V3F6</accession>
<keyword evidence="1" id="KW-0175">Coiled coil</keyword>